<feature type="compositionally biased region" description="Polar residues" evidence="5">
    <location>
        <begin position="70"/>
        <end position="81"/>
    </location>
</feature>
<evidence type="ECO:0000256" key="4">
    <source>
        <dbReference type="PROSITE-ProRule" id="PRU00451"/>
    </source>
</evidence>
<dbReference type="SUPFAM" id="SSF57716">
    <property type="entry name" value="Glucocorticoid receptor-like (DNA-binding domain)"/>
    <property type="match status" value="1"/>
</dbReference>
<keyword evidence="8" id="KW-1185">Reference proteome</keyword>
<accession>A0A7J8IZE0</accession>
<dbReference type="InterPro" id="IPR002653">
    <property type="entry name" value="Znf_A20"/>
</dbReference>
<keyword evidence="3" id="KW-0862">Zinc</keyword>
<evidence type="ECO:0000259" key="6">
    <source>
        <dbReference type="PROSITE" id="PS51036"/>
    </source>
</evidence>
<evidence type="ECO:0000313" key="8">
    <source>
        <dbReference type="Proteomes" id="UP000550707"/>
    </source>
</evidence>
<dbReference type="Gene3D" id="1.10.246.120">
    <property type="match status" value="1"/>
</dbReference>
<protein>
    <recommendedName>
        <fullName evidence="6">A20-type domain-containing protein</fullName>
    </recommendedName>
</protein>
<organism evidence="7 8">
    <name type="scientific">Molossus molossus</name>
    <name type="common">Pallas' mastiff bat</name>
    <name type="synonym">Vespertilio molossus</name>
    <dbReference type="NCBI Taxonomy" id="27622"/>
    <lineage>
        <taxon>Eukaryota</taxon>
        <taxon>Metazoa</taxon>
        <taxon>Chordata</taxon>
        <taxon>Craniata</taxon>
        <taxon>Vertebrata</taxon>
        <taxon>Euteleostomi</taxon>
        <taxon>Mammalia</taxon>
        <taxon>Eutheria</taxon>
        <taxon>Laurasiatheria</taxon>
        <taxon>Chiroptera</taxon>
        <taxon>Yangochiroptera</taxon>
        <taxon>Molossidae</taxon>
        <taxon>Molossus</taxon>
    </lineage>
</organism>
<dbReference type="FunFam" id="1.20.5.4770:FF:000002">
    <property type="entry name" value="rab5 GDP/GTP exchange factor isoform X1"/>
    <property type="match status" value="1"/>
</dbReference>
<dbReference type="GO" id="GO:0005829">
    <property type="term" value="C:cytosol"/>
    <property type="evidence" value="ECO:0007669"/>
    <property type="project" value="TreeGrafter"/>
</dbReference>
<dbReference type="AlphaFoldDB" id="A0A7J8IZE0"/>
<evidence type="ECO:0000256" key="3">
    <source>
        <dbReference type="ARBA" id="ARBA00022833"/>
    </source>
</evidence>
<dbReference type="GO" id="GO:0016192">
    <property type="term" value="P:vesicle-mediated transport"/>
    <property type="evidence" value="ECO:0007669"/>
    <property type="project" value="InterPro"/>
</dbReference>
<dbReference type="Gene3D" id="1.20.5.4770">
    <property type="match status" value="1"/>
</dbReference>
<dbReference type="SMART" id="SM00259">
    <property type="entry name" value="ZnF_A20"/>
    <property type="match status" value="1"/>
</dbReference>
<dbReference type="GO" id="GO:0008270">
    <property type="term" value="F:zinc ion binding"/>
    <property type="evidence" value="ECO:0007669"/>
    <property type="project" value="UniProtKB-KW"/>
</dbReference>
<dbReference type="EMBL" id="JACASF010000003">
    <property type="protein sequence ID" value="KAF6489993.1"/>
    <property type="molecule type" value="Genomic_DNA"/>
</dbReference>
<keyword evidence="1" id="KW-0479">Metal-binding</keyword>
<dbReference type="InterPro" id="IPR045046">
    <property type="entry name" value="Vps9-like"/>
</dbReference>
<feature type="region of interest" description="Disordered" evidence="5">
    <location>
        <begin position="66"/>
        <end position="95"/>
    </location>
</feature>
<keyword evidence="2 4" id="KW-0863">Zinc-finger</keyword>
<dbReference type="GO" id="GO:0030139">
    <property type="term" value="C:endocytic vesicle"/>
    <property type="evidence" value="ECO:0007669"/>
    <property type="project" value="TreeGrafter"/>
</dbReference>
<dbReference type="GO" id="GO:0031267">
    <property type="term" value="F:small GTPase binding"/>
    <property type="evidence" value="ECO:0007669"/>
    <property type="project" value="TreeGrafter"/>
</dbReference>
<dbReference type="GO" id="GO:0003677">
    <property type="term" value="F:DNA binding"/>
    <property type="evidence" value="ECO:0007669"/>
    <property type="project" value="InterPro"/>
</dbReference>
<dbReference type="PANTHER" id="PTHR23101:SF126">
    <property type="entry name" value="RAB5 GDP_GTP EXCHANGE FACTOR"/>
    <property type="match status" value="1"/>
</dbReference>
<dbReference type="PANTHER" id="PTHR23101">
    <property type="entry name" value="RAB GDP/GTP EXCHANGE FACTOR"/>
    <property type="match status" value="1"/>
</dbReference>
<evidence type="ECO:0000313" key="7">
    <source>
        <dbReference type="EMBL" id="KAF6489993.1"/>
    </source>
</evidence>
<evidence type="ECO:0000256" key="1">
    <source>
        <dbReference type="ARBA" id="ARBA00022723"/>
    </source>
</evidence>
<sequence length="188" mass="21923">MSLKSERRGIHVDQSELLCKKGCGYYGNPAWHGFCSKCWREEYHKARQKQIQEDWELAERLQREEEEAFASSQNTQGAQSLTFSKFEEKKTNEKTRKVTTVKKFFSASSRVGSKKAEIQEAKAPSPSINRQTSIETDRVSKEFIEFLKTFHKTGQEVYKQTKLFLEAMHYKRVSYSYDVLNENTLLAV</sequence>
<reference evidence="7 8" key="1">
    <citation type="journal article" date="2020" name="Nature">
        <title>Six reference-quality genomes reveal evolution of bat adaptations.</title>
        <authorList>
            <person name="Jebb D."/>
            <person name="Huang Z."/>
            <person name="Pippel M."/>
            <person name="Hughes G.M."/>
            <person name="Lavrichenko K."/>
            <person name="Devanna P."/>
            <person name="Winkler S."/>
            <person name="Jermiin L.S."/>
            <person name="Skirmuntt E.C."/>
            <person name="Katzourakis A."/>
            <person name="Burkitt-Gray L."/>
            <person name="Ray D.A."/>
            <person name="Sullivan K.A.M."/>
            <person name="Roscito J.G."/>
            <person name="Kirilenko B.M."/>
            <person name="Davalos L.M."/>
            <person name="Corthals A.P."/>
            <person name="Power M.L."/>
            <person name="Jones G."/>
            <person name="Ransome R.D."/>
            <person name="Dechmann D.K.N."/>
            <person name="Locatelli A.G."/>
            <person name="Puechmaille S.J."/>
            <person name="Fedrigo O."/>
            <person name="Jarvis E.D."/>
            <person name="Hiller M."/>
            <person name="Vernes S.C."/>
            <person name="Myers E.W."/>
            <person name="Teeling E.C."/>
        </authorList>
    </citation>
    <scope>NUCLEOTIDE SEQUENCE [LARGE SCALE GENOMIC DNA]</scope>
    <source>
        <strain evidence="7">MMolMol1</strain>
        <tissue evidence="7">Muscle</tissue>
    </source>
</reference>
<comment type="caution">
    <text evidence="7">The sequence shown here is derived from an EMBL/GenBank/DDBJ whole genome shotgun (WGS) entry which is preliminary data.</text>
</comment>
<name>A0A7J8IZE0_MOLMO</name>
<evidence type="ECO:0000256" key="2">
    <source>
        <dbReference type="ARBA" id="ARBA00022771"/>
    </source>
</evidence>
<proteinExistence type="predicted"/>
<dbReference type="Pfam" id="PF01754">
    <property type="entry name" value="zf-A20"/>
    <property type="match status" value="1"/>
</dbReference>
<feature type="compositionally biased region" description="Basic and acidic residues" evidence="5">
    <location>
        <begin position="85"/>
        <end position="95"/>
    </location>
</feature>
<dbReference type="Proteomes" id="UP000550707">
    <property type="component" value="Unassembled WGS sequence"/>
</dbReference>
<dbReference type="GO" id="GO:0005085">
    <property type="term" value="F:guanyl-nucleotide exchange factor activity"/>
    <property type="evidence" value="ECO:0007669"/>
    <property type="project" value="InterPro"/>
</dbReference>
<feature type="domain" description="A20-type" evidence="6">
    <location>
        <begin position="13"/>
        <end position="47"/>
    </location>
</feature>
<gene>
    <name evidence="7" type="ORF">HJG59_010370</name>
</gene>
<evidence type="ECO:0000256" key="5">
    <source>
        <dbReference type="SAM" id="MobiDB-lite"/>
    </source>
</evidence>
<dbReference type="PROSITE" id="PS51036">
    <property type="entry name" value="ZF_A20"/>
    <property type="match status" value="1"/>
</dbReference>